<feature type="transmembrane region" description="Helical" evidence="1">
    <location>
        <begin position="187"/>
        <end position="209"/>
    </location>
</feature>
<name>A0A4V1N584_9FLAO</name>
<dbReference type="AlphaFoldDB" id="A0A4V1N584"/>
<dbReference type="EMBL" id="SBKQ01000002">
    <property type="protein sequence ID" value="RXR34776.1"/>
    <property type="molecule type" value="Genomic_DNA"/>
</dbReference>
<reference evidence="3" key="1">
    <citation type="submission" date="2019-01" db="EMBL/GenBank/DDBJ databases">
        <title>Cytophagaceae bacterium strain CAR-16.</title>
        <authorList>
            <person name="Chen W.-M."/>
        </authorList>
    </citation>
    <scope>NUCLEOTIDE SEQUENCE [LARGE SCALE GENOMIC DNA]</scope>
    <source>
        <strain evidence="3">ICH-30</strain>
    </source>
</reference>
<evidence type="ECO:0000256" key="1">
    <source>
        <dbReference type="SAM" id="Phobius"/>
    </source>
</evidence>
<evidence type="ECO:0000313" key="2">
    <source>
        <dbReference type="EMBL" id="RXR34776.1"/>
    </source>
</evidence>
<evidence type="ECO:0000313" key="3">
    <source>
        <dbReference type="Proteomes" id="UP000289734"/>
    </source>
</evidence>
<proteinExistence type="predicted"/>
<gene>
    <name evidence="2" type="ORF">EQG68_02380</name>
</gene>
<dbReference type="OrthoDB" id="675847at2"/>
<protein>
    <submittedName>
        <fullName evidence="2">Uncharacterized protein</fullName>
    </submittedName>
</protein>
<keyword evidence="3" id="KW-1185">Reference proteome</keyword>
<sequence length="215" mass="25448">MIKVLFLLIIVFLYCHSVNNIFKELKYILAISIFIFLQIILSLLNFYSNLEFIQLKMILTLLVPTLIIIFHFQHNKNSFIKISYKNLTLIHFVRIPIEFILYHNYKEKLIPKIMTFEGLNFDLFFALTTLLIYYLLNKNIIHKKILLAWNIFGLIFVLNIVIIAVLSTPTPIQKFGFNQPNLMIFNFPYILLPSFIVPIVIYSHIISILKIKHKI</sequence>
<keyword evidence="1" id="KW-0812">Transmembrane</keyword>
<organism evidence="2 3">
    <name type="scientific">Flavobacterium piscinae</name>
    <dbReference type="NCBI Taxonomy" id="2506424"/>
    <lineage>
        <taxon>Bacteria</taxon>
        <taxon>Pseudomonadati</taxon>
        <taxon>Bacteroidota</taxon>
        <taxon>Flavobacteriia</taxon>
        <taxon>Flavobacteriales</taxon>
        <taxon>Flavobacteriaceae</taxon>
        <taxon>Flavobacterium</taxon>
    </lineage>
</organism>
<comment type="caution">
    <text evidence="2">The sequence shown here is derived from an EMBL/GenBank/DDBJ whole genome shotgun (WGS) entry which is preliminary data.</text>
</comment>
<keyword evidence="1" id="KW-0472">Membrane</keyword>
<keyword evidence="1" id="KW-1133">Transmembrane helix</keyword>
<accession>A0A4V1N584</accession>
<dbReference type="Proteomes" id="UP000289734">
    <property type="component" value="Unassembled WGS sequence"/>
</dbReference>
<dbReference type="RefSeq" id="WP_129463183.1">
    <property type="nucleotide sequence ID" value="NZ_SBKQ01000002.1"/>
</dbReference>
<feature type="transmembrane region" description="Helical" evidence="1">
    <location>
        <begin position="53"/>
        <end position="72"/>
    </location>
</feature>
<feature type="transmembrane region" description="Helical" evidence="1">
    <location>
        <begin position="27"/>
        <end position="46"/>
    </location>
</feature>
<feature type="transmembrane region" description="Helical" evidence="1">
    <location>
        <begin position="118"/>
        <end position="136"/>
    </location>
</feature>
<feature type="transmembrane region" description="Helical" evidence="1">
    <location>
        <begin position="148"/>
        <end position="167"/>
    </location>
</feature>